<dbReference type="PANTHER" id="PTHR31972">
    <property type="entry name" value="EXPRESSED PROTEIN"/>
    <property type="match status" value="1"/>
</dbReference>
<sequence length="300" mass="33457">MRDFPSCFGENSVQVGDFSSSTSGRAPQNLVSCVYKCRLRRHSSCLITLTWTKNLMGQGLSVSIDDASSLCLCKVEIKPWLFSKRKGCKTLDVGSSKIDIYWDLSCAKFGSSPEPVEGFYVGVVFNNELVLLLGDLEKEACKRMSTSQAKSKSIFIAKREHVFGKKSYAAKAQFFDKGLTHDVAIECGNVGAADSCLVIRIDNKAVMKVKRLHWKFRGNQTILVDGLPVEVYWDVHNWLHGNAMGSAVFMFQTCLSAEKLWDTHPHSDASLSSWQDSHRSSESDLQGLGFSLVLYAWKNE</sequence>
<accession>A0A7N0SY87</accession>
<organism evidence="1 2">
    <name type="scientific">Kalanchoe fedtschenkoi</name>
    <name type="common">Lavender scallops</name>
    <name type="synonym">South American air plant</name>
    <dbReference type="NCBI Taxonomy" id="63787"/>
    <lineage>
        <taxon>Eukaryota</taxon>
        <taxon>Viridiplantae</taxon>
        <taxon>Streptophyta</taxon>
        <taxon>Embryophyta</taxon>
        <taxon>Tracheophyta</taxon>
        <taxon>Spermatophyta</taxon>
        <taxon>Magnoliopsida</taxon>
        <taxon>eudicotyledons</taxon>
        <taxon>Gunneridae</taxon>
        <taxon>Pentapetalae</taxon>
        <taxon>Saxifragales</taxon>
        <taxon>Crassulaceae</taxon>
        <taxon>Kalanchoe</taxon>
    </lineage>
</organism>
<dbReference type="EnsemblPlants" id="Kaladp0012s0049.1.v1.1">
    <property type="protein sequence ID" value="Kaladp0012s0049.1.v1.1.CDS.1"/>
    <property type="gene ID" value="Kaladp0012s0049.v1.1"/>
</dbReference>
<keyword evidence="2" id="KW-1185">Reference proteome</keyword>
<evidence type="ECO:0000313" key="1">
    <source>
        <dbReference type="EnsemblPlants" id="Kaladp0012s0049.1.v1.1.CDS.1"/>
    </source>
</evidence>
<proteinExistence type="predicted"/>
<dbReference type="AlphaFoldDB" id="A0A7N0SY87"/>
<dbReference type="Pfam" id="PF05910">
    <property type="entry name" value="DUF868"/>
    <property type="match status" value="1"/>
</dbReference>
<dbReference type="Gramene" id="Kaladp0012s0049.1.v1.1">
    <property type="protein sequence ID" value="Kaladp0012s0049.1.v1.1.CDS.1"/>
    <property type="gene ID" value="Kaladp0012s0049.v1.1"/>
</dbReference>
<dbReference type="OMA" id="TGANRSM"/>
<evidence type="ECO:0000313" key="2">
    <source>
        <dbReference type="Proteomes" id="UP000594263"/>
    </source>
</evidence>
<evidence type="ECO:0008006" key="3">
    <source>
        <dbReference type="Google" id="ProtNLM"/>
    </source>
</evidence>
<reference evidence="1" key="1">
    <citation type="submission" date="2021-01" db="UniProtKB">
        <authorList>
            <consortium name="EnsemblPlants"/>
        </authorList>
    </citation>
    <scope>IDENTIFICATION</scope>
</reference>
<name>A0A7N0SY87_KALFE</name>
<protein>
    <recommendedName>
        <fullName evidence="3">DUF868 domain-containing protein</fullName>
    </recommendedName>
</protein>
<dbReference type="Proteomes" id="UP000594263">
    <property type="component" value="Unplaced"/>
</dbReference>
<dbReference type="PANTHER" id="PTHR31972:SF4">
    <property type="entry name" value="DUF868 DOMAIN-CONTAINING PROTEIN"/>
    <property type="match status" value="1"/>
</dbReference>
<dbReference type="InterPro" id="IPR008586">
    <property type="entry name" value="DUF868_pln"/>
</dbReference>